<reference evidence="9" key="1">
    <citation type="submission" date="2015-07" db="EMBL/GenBank/DDBJ databases">
        <title>Genome sequencing of Sunxiuqinia dokdonensis strain SK.</title>
        <authorList>
            <person name="Ahn S."/>
            <person name="Kim B.-C."/>
        </authorList>
    </citation>
    <scope>NUCLEOTIDE SEQUENCE [LARGE SCALE GENOMIC DNA]</scope>
    <source>
        <strain evidence="9">SK</strain>
    </source>
</reference>
<feature type="transmembrane region" description="Helical" evidence="6">
    <location>
        <begin position="466"/>
        <end position="491"/>
    </location>
</feature>
<dbReference type="EMBL" id="LGIA01000164">
    <property type="protein sequence ID" value="KOH44356.1"/>
    <property type="molecule type" value="Genomic_DNA"/>
</dbReference>
<feature type="transmembrane region" description="Helical" evidence="6">
    <location>
        <begin position="44"/>
        <end position="65"/>
    </location>
</feature>
<proteinExistence type="inferred from homology"/>
<dbReference type="AlphaFoldDB" id="A0A0L8V7D6"/>
<gene>
    <name evidence="8" type="ORF">NC99_28030</name>
</gene>
<comment type="caution">
    <text evidence="8">The sequence shown here is derived from an EMBL/GenBank/DDBJ whole genome shotgun (WGS) entry which is preliminary data.</text>
</comment>
<keyword evidence="2 6" id="KW-0813">Transport</keyword>
<keyword evidence="7" id="KW-0175">Coiled coil</keyword>
<evidence type="ECO:0000256" key="5">
    <source>
        <dbReference type="ARBA" id="ARBA00023136"/>
    </source>
</evidence>
<feature type="transmembrane region" description="Helical" evidence="6">
    <location>
        <begin position="315"/>
        <end position="333"/>
    </location>
</feature>
<keyword evidence="5 6" id="KW-0472">Membrane</keyword>
<keyword evidence="3 6" id="KW-0812">Transmembrane</keyword>
<dbReference type="GO" id="GO:0016020">
    <property type="term" value="C:membrane"/>
    <property type="evidence" value="ECO:0007669"/>
    <property type="project" value="UniProtKB-SubCell"/>
</dbReference>
<keyword evidence="4 6" id="KW-1133">Transmembrane helix</keyword>
<evidence type="ECO:0000313" key="8">
    <source>
        <dbReference type="EMBL" id="KOH44356.1"/>
    </source>
</evidence>
<dbReference type="GO" id="GO:0005315">
    <property type="term" value="F:phosphate transmembrane transporter activity"/>
    <property type="evidence" value="ECO:0007669"/>
    <property type="project" value="InterPro"/>
</dbReference>
<dbReference type="PANTHER" id="PTHR11101:SF16">
    <property type="entry name" value="PHOSPHATE TRANSPORTER"/>
    <property type="match status" value="1"/>
</dbReference>
<dbReference type="OrthoDB" id="1110016at2"/>
<dbReference type="PATRIC" id="fig|1409788.3.peg.2891"/>
<feature type="transmembrane region" description="Helical" evidence="6">
    <location>
        <begin position="413"/>
        <end position="430"/>
    </location>
</feature>
<feature type="transmembrane region" description="Helical" evidence="6">
    <location>
        <begin position="77"/>
        <end position="98"/>
    </location>
</feature>
<feature type="transmembrane region" description="Helical" evidence="6">
    <location>
        <begin position="497"/>
        <end position="517"/>
    </location>
</feature>
<feature type="transmembrane region" description="Helical" evidence="6">
    <location>
        <begin position="254"/>
        <end position="271"/>
    </location>
</feature>
<name>A0A0L8V7D6_9BACT</name>
<dbReference type="STRING" id="1409788.NC99_28030"/>
<feature type="coiled-coil region" evidence="7">
    <location>
        <begin position="670"/>
        <end position="697"/>
    </location>
</feature>
<evidence type="ECO:0000256" key="6">
    <source>
        <dbReference type="RuleBase" id="RU363058"/>
    </source>
</evidence>
<evidence type="ECO:0000256" key="4">
    <source>
        <dbReference type="ARBA" id="ARBA00022989"/>
    </source>
</evidence>
<dbReference type="RefSeq" id="WP_053184341.1">
    <property type="nucleotide sequence ID" value="NZ_LGIA01000164.1"/>
</dbReference>
<protein>
    <recommendedName>
        <fullName evidence="6">Phosphate transporter</fullName>
    </recommendedName>
</protein>
<dbReference type="PANTHER" id="PTHR11101">
    <property type="entry name" value="PHOSPHATE TRANSPORTER"/>
    <property type="match status" value="1"/>
</dbReference>
<feature type="transmembrane region" description="Helical" evidence="6">
    <location>
        <begin position="186"/>
        <end position="207"/>
    </location>
</feature>
<dbReference type="Proteomes" id="UP000036958">
    <property type="component" value="Unassembled WGS sequence"/>
</dbReference>
<keyword evidence="9" id="KW-1185">Reference proteome</keyword>
<feature type="transmembrane region" description="Helical" evidence="6">
    <location>
        <begin position="228"/>
        <end position="248"/>
    </location>
</feature>
<dbReference type="SUPFAM" id="SSF109755">
    <property type="entry name" value="PhoU-like"/>
    <property type="match status" value="1"/>
</dbReference>
<evidence type="ECO:0000256" key="1">
    <source>
        <dbReference type="ARBA" id="ARBA00004141"/>
    </source>
</evidence>
<comment type="similarity">
    <text evidence="6">Belongs to the inorganic phosphate transporter (PiT) (TC 2.A.20) family.</text>
</comment>
<dbReference type="GO" id="GO:0035435">
    <property type="term" value="P:phosphate ion transmembrane transport"/>
    <property type="evidence" value="ECO:0007669"/>
    <property type="project" value="TreeGrafter"/>
</dbReference>
<sequence>MEQFYLILVVVLFALAISDLVVGVSNDAVNFLNSAIGSKAAPKWIIFTVASLGVLVGATFSSGMMEVARKGIFHPDMFFFTEIMVIFMAVMITDIILLDLFNTFGLPTSTTVSIVFELLGAAVAVSIVKISQAGQSIAELHRYINSEKALAIITGILLSVIVAFVVGALVQYIARVIFSFKTNRTLKYFGSIFGGIAIAAMTYFMIIKGAKGASFMSEATVEYLNVNMTNILLISFVGWTILLQLLYWVFKIDIPKMIVLVGTFGLAMAFAGNDLVNFIGVPLAGFSSFKAWVAAGATSPETFEMGMLTGPVATPTYMLAIAGFIMIITLITSRKAQSVVATSVDLSRQSEGEERFASSVFSRSMVRTTISVNKGLRKVLPAVVINSLDKRFEPNKEEQFSDKDRPAFDKIRASVNLVVAGILISIGTSYKLPLSTTYVTFMVAMGTSLADRAWDRESAVYRISGVFTVIGGWFMTALVAFSVAAFIAWVISISGQFMIFVFVAVAIVMVARTYLLFKKRAQENEEEEAEEVDLSDKIIEKTKKQVFNTVMNANQIFSVSIDSFIKEDRAHLKESMELIKKFQKKVKKAKDKVFPTIQTLQQESMESGHCYVQIVDYQREVSHSLKFLIEPLYKHLNNNHKPFIEVQLEEMTDLINHVDEFFNLALHLVKENQYEKFDEMLAQKEALTDKLTQLEKKQIKRIKAKDVSTRNSLLYFNVIKETKNLILHSINLIKSQRDFVELSKK</sequence>
<dbReference type="InterPro" id="IPR001204">
    <property type="entry name" value="Phos_transporter"/>
</dbReference>
<evidence type="ECO:0000313" key="9">
    <source>
        <dbReference type="Proteomes" id="UP000036958"/>
    </source>
</evidence>
<evidence type="ECO:0000256" key="7">
    <source>
        <dbReference type="SAM" id="Coils"/>
    </source>
</evidence>
<organism evidence="8 9">
    <name type="scientific">Sunxiuqinia dokdonensis</name>
    <dbReference type="NCBI Taxonomy" id="1409788"/>
    <lineage>
        <taxon>Bacteria</taxon>
        <taxon>Pseudomonadati</taxon>
        <taxon>Bacteroidota</taxon>
        <taxon>Bacteroidia</taxon>
        <taxon>Marinilabiliales</taxon>
        <taxon>Prolixibacteraceae</taxon>
        <taxon>Sunxiuqinia</taxon>
    </lineage>
</organism>
<keyword evidence="6" id="KW-0592">Phosphate transport</keyword>
<feature type="transmembrane region" description="Helical" evidence="6">
    <location>
        <begin position="149"/>
        <end position="174"/>
    </location>
</feature>
<accession>A0A0L8V7D6</accession>
<dbReference type="Pfam" id="PF01384">
    <property type="entry name" value="PHO4"/>
    <property type="match status" value="1"/>
</dbReference>
<evidence type="ECO:0000256" key="2">
    <source>
        <dbReference type="ARBA" id="ARBA00022448"/>
    </source>
</evidence>
<comment type="subcellular location">
    <subcellularLocation>
        <location evidence="1 6">Membrane</location>
        <topology evidence="1 6">Multi-pass membrane protein</topology>
    </subcellularLocation>
</comment>
<evidence type="ECO:0000256" key="3">
    <source>
        <dbReference type="ARBA" id="ARBA00022692"/>
    </source>
</evidence>